<keyword evidence="1" id="KW-0812">Transmembrane</keyword>
<dbReference type="PANTHER" id="PTHR41324">
    <property type="entry name" value="MEMBRANE PROTEIN-RELATED"/>
    <property type="match status" value="1"/>
</dbReference>
<organism evidence="2 3">
    <name type="scientific">Calorimonas adulescens</name>
    <dbReference type="NCBI Taxonomy" id="2606906"/>
    <lineage>
        <taxon>Bacteria</taxon>
        <taxon>Bacillati</taxon>
        <taxon>Bacillota</taxon>
        <taxon>Clostridia</taxon>
        <taxon>Thermoanaerobacterales</taxon>
        <taxon>Thermoanaerobacteraceae</taxon>
        <taxon>Calorimonas</taxon>
    </lineage>
</organism>
<dbReference type="AlphaFoldDB" id="A0A5D8Q881"/>
<gene>
    <name evidence="2" type="ORF">FWJ32_11655</name>
</gene>
<accession>A0A5D8Q881</accession>
<keyword evidence="1" id="KW-0472">Membrane</keyword>
<dbReference type="RefSeq" id="WP_149546135.1">
    <property type="nucleotide sequence ID" value="NZ_VTPS01000022.1"/>
</dbReference>
<feature type="transmembrane region" description="Helical" evidence="1">
    <location>
        <begin position="71"/>
        <end position="89"/>
    </location>
</feature>
<sequence length="308" mass="34108">MKTSNIIEWLLYLFAGMAVVFLSYYVPLLLFFLIFFSVPCAVLGYRYSVIEAVSFLAAMVVFLLLTGDLASLMPVLPSGLCGVVMGHMIKQKKPASDAVKNGFVAALLSLIGTLWLSTSLFRVNIIQEFVNSLPKMVDSSLAMYKSIGMGEQELNVMKSALNQVVYFIETSIPFDILIYAALSSIAGYLIVEFVLRKSDINRLKPFSLWKLPGSVTTVLALVYLIEVAFSSNHVIYLISFNMLLALVAAFTVEGYSLLVYFMKRNGIRAWLQAFVIILSLLIPVSSFLIAGAGILDAAFDFRHIKKRG</sequence>
<feature type="transmembrane region" description="Helical" evidence="1">
    <location>
        <begin position="101"/>
        <end position="121"/>
    </location>
</feature>
<feature type="transmembrane region" description="Helical" evidence="1">
    <location>
        <begin position="235"/>
        <end position="261"/>
    </location>
</feature>
<evidence type="ECO:0000313" key="2">
    <source>
        <dbReference type="EMBL" id="TZE80850.1"/>
    </source>
</evidence>
<feature type="transmembrane region" description="Helical" evidence="1">
    <location>
        <begin position="207"/>
        <end position="229"/>
    </location>
</feature>
<feature type="transmembrane region" description="Helical" evidence="1">
    <location>
        <begin position="273"/>
        <end position="295"/>
    </location>
</feature>
<dbReference type="InterPro" id="IPR018710">
    <property type="entry name" value="DUF2232"/>
</dbReference>
<keyword evidence="1" id="KW-1133">Transmembrane helix</keyword>
<keyword evidence="3" id="KW-1185">Reference proteome</keyword>
<reference evidence="2 3" key="1">
    <citation type="submission" date="2019-08" db="EMBL/GenBank/DDBJ databases">
        <title>Calorimonas adulescens gen. nov., sp. nov., an anaerobic thermophilic bacterium from Sakhalin hot spring.</title>
        <authorList>
            <person name="Khomyakova M.A."/>
            <person name="Merkel A.Y."/>
            <person name="Novikov A."/>
            <person name="Bonch-Osmolovskaya E.A."/>
            <person name="Slobodkin A.I."/>
        </authorList>
    </citation>
    <scope>NUCLEOTIDE SEQUENCE [LARGE SCALE GENOMIC DNA]</scope>
    <source>
        <strain evidence="2 3">A05MB</strain>
    </source>
</reference>
<name>A0A5D8Q881_9THEO</name>
<dbReference type="Proteomes" id="UP000322976">
    <property type="component" value="Unassembled WGS sequence"/>
</dbReference>
<comment type="caution">
    <text evidence="2">The sequence shown here is derived from an EMBL/GenBank/DDBJ whole genome shotgun (WGS) entry which is preliminary data.</text>
</comment>
<feature type="transmembrane region" description="Helical" evidence="1">
    <location>
        <begin position="176"/>
        <end position="195"/>
    </location>
</feature>
<feature type="transmembrane region" description="Helical" evidence="1">
    <location>
        <begin position="12"/>
        <end position="35"/>
    </location>
</feature>
<proteinExistence type="predicted"/>
<evidence type="ECO:0000256" key="1">
    <source>
        <dbReference type="SAM" id="Phobius"/>
    </source>
</evidence>
<dbReference type="EMBL" id="VTPS01000022">
    <property type="protein sequence ID" value="TZE80850.1"/>
    <property type="molecule type" value="Genomic_DNA"/>
</dbReference>
<dbReference type="PANTHER" id="PTHR41324:SF1">
    <property type="entry name" value="DUF2232 DOMAIN-CONTAINING PROTEIN"/>
    <property type="match status" value="1"/>
</dbReference>
<protein>
    <submittedName>
        <fullName evidence="2">DUF2232 domain-containing protein</fullName>
    </submittedName>
</protein>
<evidence type="ECO:0000313" key="3">
    <source>
        <dbReference type="Proteomes" id="UP000322976"/>
    </source>
</evidence>
<dbReference type="Pfam" id="PF09991">
    <property type="entry name" value="DUF2232"/>
    <property type="match status" value="1"/>
</dbReference>